<dbReference type="PRINTS" id="PR00116">
    <property type="entry name" value="ARGINASE"/>
</dbReference>
<reference evidence="7" key="1">
    <citation type="submission" date="2023-03" db="EMBL/GenBank/DDBJ databases">
        <title>Mating type loci evolution in Malassezia.</title>
        <authorList>
            <person name="Coelho M.A."/>
        </authorList>
    </citation>
    <scope>NUCLEOTIDE SEQUENCE</scope>
    <source>
        <strain evidence="7">CBS 9557</strain>
    </source>
</reference>
<dbReference type="FunFam" id="3.40.800.10:FF:000006">
    <property type="entry name" value="Agmatinase 1"/>
    <property type="match status" value="1"/>
</dbReference>
<dbReference type="Gene3D" id="3.40.800.10">
    <property type="entry name" value="Ureohydrolase domain"/>
    <property type="match status" value="1"/>
</dbReference>
<evidence type="ECO:0000256" key="4">
    <source>
        <dbReference type="ARBA" id="ARBA00066392"/>
    </source>
</evidence>
<dbReference type="Proteomes" id="UP001213623">
    <property type="component" value="Chromosome 5"/>
</dbReference>
<evidence type="ECO:0000256" key="2">
    <source>
        <dbReference type="ARBA" id="ARBA00022801"/>
    </source>
</evidence>
<comment type="similarity">
    <text evidence="5 6">Belongs to the arginase family.</text>
</comment>
<dbReference type="GO" id="GO:0046872">
    <property type="term" value="F:metal ion binding"/>
    <property type="evidence" value="ECO:0007669"/>
    <property type="project" value="UniProtKB-KW"/>
</dbReference>
<protein>
    <recommendedName>
        <fullName evidence="4">agmatinase</fullName>
        <ecNumber evidence="4">3.5.3.11</ecNumber>
    </recommendedName>
</protein>
<evidence type="ECO:0000313" key="8">
    <source>
        <dbReference type="Proteomes" id="UP001213623"/>
    </source>
</evidence>
<evidence type="ECO:0000256" key="1">
    <source>
        <dbReference type="ARBA" id="ARBA00022723"/>
    </source>
</evidence>
<dbReference type="PANTHER" id="PTHR11358:SF30">
    <property type="entry name" value="AGMATINASE 1-RELATED"/>
    <property type="match status" value="1"/>
</dbReference>
<keyword evidence="1" id="KW-0479">Metal-binding</keyword>
<dbReference type="EC" id="3.5.3.11" evidence="4"/>
<sequence length="408" mass="44024">MQSVFQSADEHAAYHGIYREPSEDGYIPYPLNAAKSFPGDGEATADSVFSGIGTFSHLPYGACLSKKAGLLPDLGDVANGDHYDIAFLGAPFDTGTSYRPGARFGPAGIRQGSRRLNLYGGYNVPLDVNPFRDWAKVIDCGDVPVSPYDSHLAMEQIEKGHRHVLHKKATTQSITTKTGLTTKTHTKALYSKDGTVHPRIITLGGDHTITLPALRSIHSIYGPVSVIHFDSHLDTWRPSVFGAGYSETASVNHGTYFWHAAQEGLIRNGSSVHAGIRTTLSGPSDYAVDKKCGFHLNEARIIDDIGTDGIIRNIRKVVEGNPVYLSIDIDVLDPASAPATGTPESGGWSTRELRRIIRGLEGLDLVGADIVEVAPPFDNQAEVTQIAAADILLEVMSLMVKRGPLIEI</sequence>
<dbReference type="GO" id="GO:0019627">
    <property type="term" value="P:urea metabolic process"/>
    <property type="evidence" value="ECO:0007669"/>
    <property type="project" value="UniProtKB-ARBA"/>
</dbReference>
<dbReference type="Pfam" id="PF00491">
    <property type="entry name" value="Arginase"/>
    <property type="match status" value="1"/>
</dbReference>
<dbReference type="InterPro" id="IPR006035">
    <property type="entry name" value="Ureohydrolase"/>
</dbReference>
<accession>A0AAF0ENV2</accession>
<evidence type="ECO:0000256" key="5">
    <source>
        <dbReference type="PROSITE-ProRule" id="PRU00742"/>
    </source>
</evidence>
<gene>
    <name evidence="7" type="ORF">MNAN1_003145</name>
</gene>
<evidence type="ECO:0000256" key="3">
    <source>
        <dbReference type="ARBA" id="ARBA00050304"/>
    </source>
</evidence>
<evidence type="ECO:0000256" key="6">
    <source>
        <dbReference type="RuleBase" id="RU003684"/>
    </source>
</evidence>
<dbReference type="GO" id="GO:0008783">
    <property type="term" value="F:agmatinase activity"/>
    <property type="evidence" value="ECO:0007669"/>
    <property type="project" value="UniProtKB-EC"/>
</dbReference>
<dbReference type="CDD" id="cd11592">
    <property type="entry name" value="Agmatinase_PAH"/>
    <property type="match status" value="1"/>
</dbReference>
<dbReference type="AlphaFoldDB" id="A0AAF0ENV2"/>
<comment type="catalytic activity">
    <reaction evidence="3">
        <text>agmatine + H2O = urea + putrescine</text>
        <dbReference type="Rhea" id="RHEA:13929"/>
        <dbReference type="ChEBI" id="CHEBI:15377"/>
        <dbReference type="ChEBI" id="CHEBI:16199"/>
        <dbReference type="ChEBI" id="CHEBI:58145"/>
        <dbReference type="ChEBI" id="CHEBI:326268"/>
        <dbReference type="EC" id="3.5.3.11"/>
    </reaction>
</comment>
<dbReference type="PROSITE" id="PS01053">
    <property type="entry name" value="ARGINASE_1"/>
    <property type="match status" value="1"/>
</dbReference>
<evidence type="ECO:0000313" key="7">
    <source>
        <dbReference type="EMBL" id="WFD28139.1"/>
    </source>
</evidence>
<proteinExistence type="inferred from homology"/>
<name>A0AAF0ENV2_9BASI</name>
<keyword evidence="8" id="KW-1185">Reference proteome</keyword>
<dbReference type="InterPro" id="IPR020855">
    <property type="entry name" value="Ureohydrolase_Mn_BS"/>
</dbReference>
<keyword evidence="2 6" id="KW-0378">Hydrolase</keyword>
<dbReference type="PANTHER" id="PTHR11358">
    <property type="entry name" value="ARGINASE/AGMATINASE"/>
    <property type="match status" value="1"/>
</dbReference>
<dbReference type="EMBL" id="CP119896">
    <property type="protein sequence ID" value="WFD28139.1"/>
    <property type="molecule type" value="Genomic_DNA"/>
</dbReference>
<dbReference type="PROSITE" id="PS51409">
    <property type="entry name" value="ARGINASE_2"/>
    <property type="match status" value="1"/>
</dbReference>
<dbReference type="SUPFAM" id="SSF52768">
    <property type="entry name" value="Arginase/deacetylase"/>
    <property type="match status" value="1"/>
</dbReference>
<dbReference type="InterPro" id="IPR023696">
    <property type="entry name" value="Ureohydrolase_dom_sf"/>
</dbReference>
<organism evidence="7 8">
    <name type="scientific">Malassezia nana</name>
    <dbReference type="NCBI Taxonomy" id="180528"/>
    <lineage>
        <taxon>Eukaryota</taxon>
        <taxon>Fungi</taxon>
        <taxon>Dikarya</taxon>
        <taxon>Basidiomycota</taxon>
        <taxon>Ustilaginomycotina</taxon>
        <taxon>Malasseziomycetes</taxon>
        <taxon>Malasseziales</taxon>
        <taxon>Malasseziaceae</taxon>
        <taxon>Malassezia</taxon>
    </lineage>
</organism>
<dbReference type="GO" id="GO:0033389">
    <property type="term" value="P:putrescine biosynthetic process from arginine, via agmatine"/>
    <property type="evidence" value="ECO:0007669"/>
    <property type="project" value="TreeGrafter"/>
</dbReference>